<name>A0A0K2UZQ6_LEPSM</name>
<dbReference type="AlphaFoldDB" id="A0A0K2UZQ6"/>
<organism evidence="1">
    <name type="scientific">Lepeophtheirus salmonis</name>
    <name type="common">Salmon louse</name>
    <name type="synonym">Caligus salmonis</name>
    <dbReference type="NCBI Taxonomy" id="72036"/>
    <lineage>
        <taxon>Eukaryota</taxon>
        <taxon>Metazoa</taxon>
        <taxon>Ecdysozoa</taxon>
        <taxon>Arthropoda</taxon>
        <taxon>Crustacea</taxon>
        <taxon>Multicrustacea</taxon>
        <taxon>Hexanauplia</taxon>
        <taxon>Copepoda</taxon>
        <taxon>Siphonostomatoida</taxon>
        <taxon>Caligidae</taxon>
        <taxon>Lepeophtheirus</taxon>
    </lineage>
</organism>
<proteinExistence type="predicted"/>
<dbReference type="EMBL" id="HACA01026368">
    <property type="protein sequence ID" value="CDW43729.1"/>
    <property type="molecule type" value="Transcribed_RNA"/>
</dbReference>
<sequence length="26" mass="3063">MRTTLVISHYISTYVENSNYSSNLNR</sequence>
<reference evidence="1" key="1">
    <citation type="submission" date="2014-05" db="EMBL/GenBank/DDBJ databases">
        <authorList>
            <person name="Chronopoulou M."/>
        </authorList>
    </citation>
    <scope>NUCLEOTIDE SEQUENCE</scope>
    <source>
        <tissue evidence="1">Whole organism</tissue>
    </source>
</reference>
<accession>A0A0K2UZQ6</accession>
<protein>
    <submittedName>
        <fullName evidence="1">Uncharacterized protein</fullName>
    </submittedName>
</protein>
<evidence type="ECO:0000313" key="1">
    <source>
        <dbReference type="EMBL" id="CDW43729.1"/>
    </source>
</evidence>